<evidence type="ECO:0000313" key="4">
    <source>
        <dbReference type="EMBL" id="CAH0562546.1"/>
    </source>
</evidence>
<dbReference type="InterPro" id="IPR000286">
    <property type="entry name" value="HDACs"/>
</dbReference>
<sequence length="899" mass="102222">MSSPGTSSTGQTVIENVKPKPSERERENLRKLIRSARKNMKRDNATVKTFTCRDPYDIYNENVNRRQKQTGLYYSMNDHKCPWDEEHPECPERLNSIKKRLEALELDEKCLVRQITDVEIPDSIIHLKHSFCLIENLRVICMMNETTMEEECSQYDSIFINKDTFSNALIAVQTVYELAVDVALGRLQNGFAVVRPPGHHAQFNDYNGYCFFNNVAITAEKLIQDKMAKRVLIIDYDVHHGQGTQNMFYERNDVLYFSIHRYEHGLYWPNLKESNTSFIGADEGKGFNINVPLNETGCTDSDYIAIVLNILLPVAYEFAPDFILISGGYDAAIGCPEGEMKLTPSFYSHLITLLGGLAMGKIVVALEGGYNLDSLSESVVMTVKALLAEAAGNILPFENVKPSVWDTINNLKFFLKPYWNCFPLTETFQYPRPVNEKNLAPSLEVNVDEEYVPFEMYLGKPEEKPFPTRYNYPQLAPQRKEYFENILNETRSEHSQAPENFTGYVNEPNMALHESPYFTSNVPERPDRFLRVIEELEKRGILKRMIEVTANATVLEELFPYHDSEYLVKTLINKELPNTKDLFIKDESISSILASAGAVKGLLDRMSLRQITNGLAIVRPPGHHAHFAKAGGFCFINNVVLGAKYAINYLKYKRVLIVDFDIHHGDGTQELTYDRKDIMYISVHRYDKAAYFPKSTKADYSYTGTGIGEGYNVNIPFNNSRHGNTEYLLTFLNVVLPIAYSYCPDLVLVSAGFDAGVHDPLGGGYNIYPEMFGQMIQLLKPLARGNVLVCMEGGYNLTTLKYSMVMCAKALLGDPIPMPSLYFDEVSEDCVASLKTVINEQKKYWPVLKVHKKIGDRCIGVEDKAKIQSIMARLRIRPEEIDDKVMEEITRDFTSLTTV</sequence>
<dbReference type="InterPro" id="IPR037138">
    <property type="entry name" value="His_deacetylse_dom_sf"/>
</dbReference>
<dbReference type="PANTHER" id="PTHR10625">
    <property type="entry name" value="HISTONE DEACETYLASE HDAC1-RELATED"/>
    <property type="match status" value="1"/>
</dbReference>
<evidence type="ECO:0000313" key="5">
    <source>
        <dbReference type="Proteomes" id="UP001154078"/>
    </source>
</evidence>
<reference evidence="4" key="1">
    <citation type="submission" date="2021-12" db="EMBL/GenBank/DDBJ databases">
        <authorList>
            <person name="King R."/>
        </authorList>
    </citation>
    <scope>NUCLEOTIDE SEQUENCE</scope>
</reference>
<dbReference type="PANTHER" id="PTHR10625:SF38">
    <property type="entry name" value="HISTONE DEACETYLASE 6, ISOFORM G"/>
    <property type="match status" value="1"/>
</dbReference>
<dbReference type="Gene3D" id="3.40.800.20">
    <property type="entry name" value="Histone deacetylase domain"/>
    <property type="match status" value="2"/>
</dbReference>
<feature type="compositionally biased region" description="Polar residues" evidence="2">
    <location>
        <begin position="1"/>
        <end position="14"/>
    </location>
</feature>
<evidence type="ECO:0000259" key="3">
    <source>
        <dbReference type="Pfam" id="PF00850"/>
    </source>
</evidence>
<dbReference type="SUPFAM" id="SSF52768">
    <property type="entry name" value="Arginase/deacetylase"/>
    <property type="match status" value="2"/>
</dbReference>
<evidence type="ECO:0000256" key="2">
    <source>
        <dbReference type="SAM" id="MobiDB-lite"/>
    </source>
</evidence>
<comment type="catalytic activity">
    <reaction evidence="1">
        <text>N(6)-acetyl-L-lysyl-[histone] + H2O = L-lysyl-[histone] + acetate</text>
        <dbReference type="Rhea" id="RHEA:58196"/>
        <dbReference type="Rhea" id="RHEA-COMP:9845"/>
        <dbReference type="Rhea" id="RHEA-COMP:11338"/>
        <dbReference type="ChEBI" id="CHEBI:15377"/>
        <dbReference type="ChEBI" id="CHEBI:29969"/>
        <dbReference type="ChEBI" id="CHEBI:30089"/>
        <dbReference type="ChEBI" id="CHEBI:61930"/>
        <dbReference type="EC" id="3.5.1.98"/>
    </reaction>
</comment>
<feature type="domain" description="Histone deacetylase" evidence="3">
    <location>
        <begin position="87"/>
        <end position="386"/>
    </location>
</feature>
<dbReference type="OrthoDB" id="424012at2759"/>
<keyword evidence="5" id="KW-1185">Reference proteome</keyword>
<gene>
    <name evidence="4" type="ORF">MELIAE_LOCUS11630</name>
</gene>
<protein>
    <recommendedName>
        <fullName evidence="3">Histone deacetylase domain-containing protein</fullName>
    </recommendedName>
</protein>
<dbReference type="AlphaFoldDB" id="A0A9P0FPJ0"/>
<proteinExistence type="predicted"/>
<dbReference type="GO" id="GO:0141221">
    <property type="term" value="F:histone deacetylase activity, hydrolytic mechanism"/>
    <property type="evidence" value="ECO:0007669"/>
    <property type="project" value="UniProtKB-EC"/>
</dbReference>
<organism evidence="4 5">
    <name type="scientific">Brassicogethes aeneus</name>
    <name type="common">Rape pollen beetle</name>
    <name type="synonym">Meligethes aeneus</name>
    <dbReference type="NCBI Taxonomy" id="1431903"/>
    <lineage>
        <taxon>Eukaryota</taxon>
        <taxon>Metazoa</taxon>
        <taxon>Ecdysozoa</taxon>
        <taxon>Arthropoda</taxon>
        <taxon>Hexapoda</taxon>
        <taxon>Insecta</taxon>
        <taxon>Pterygota</taxon>
        <taxon>Neoptera</taxon>
        <taxon>Endopterygota</taxon>
        <taxon>Coleoptera</taxon>
        <taxon>Polyphaga</taxon>
        <taxon>Cucujiformia</taxon>
        <taxon>Nitidulidae</taxon>
        <taxon>Meligethinae</taxon>
        <taxon>Brassicogethes</taxon>
    </lineage>
</organism>
<dbReference type="GO" id="GO:0040029">
    <property type="term" value="P:epigenetic regulation of gene expression"/>
    <property type="evidence" value="ECO:0007669"/>
    <property type="project" value="TreeGrafter"/>
</dbReference>
<dbReference type="EMBL" id="OV121139">
    <property type="protein sequence ID" value="CAH0562546.1"/>
    <property type="molecule type" value="Genomic_DNA"/>
</dbReference>
<accession>A0A9P0FPJ0</accession>
<feature type="domain" description="Histone deacetylase" evidence="3">
    <location>
        <begin position="523"/>
        <end position="810"/>
    </location>
</feature>
<dbReference type="Proteomes" id="UP001154078">
    <property type="component" value="Chromosome 8"/>
</dbReference>
<feature type="region of interest" description="Disordered" evidence="2">
    <location>
        <begin position="1"/>
        <end position="26"/>
    </location>
</feature>
<dbReference type="GO" id="GO:0000118">
    <property type="term" value="C:histone deacetylase complex"/>
    <property type="evidence" value="ECO:0007669"/>
    <property type="project" value="TreeGrafter"/>
</dbReference>
<dbReference type="InterPro" id="IPR023696">
    <property type="entry name" value="Ureohydrolase_dom_sf"/>
</dbReference>
<name>A0A9P0FPJ0_BRAAE</name>
<dbReference type="Pfam" id="PF00850">
    <property type="entry name" value="Hist_deacetyl"/>
    <property type="match status" value="2"/>
</dbReference>
<evidence type="ECO:0000256" key="1">
    <source>
        <dbReference type="ARBA" id="ARBA00048287"/>
    </source>
</evidence>
<feature type="compositionally biased region" description="Basic and acidic residues" evidence="2">
    <location>
        <begin position="17"/>
        <end position="26"/>
    </location>
</feature>
<dbReference type="InterPro" id="IPR023801">
    <property type="entry name" value="His_deacetylse_dom"/>
</dbReference>
<dbReference type="PRINTS" id="PR01270">
    <property type="entry name" value="HDASUPER"/>
</dbReference>